<dbReference type="Pfam" id="PF03466">
    <property type="entry name" value="LysR_substrate"/>
    <property type="match status" value="1"/>
</dbReference>
<sequence>MLNSQWLNTFLTLVDIGHFTQTAEKLYMTQPGVSQHIKKLEAQVGTPLLIRIGKRFELTAAGETLYRYGLKRLEEENSVLSSLQEDDAHQGECRFACSGSMAMYLYPHFLERQRHAPGLTLSMEAAPNHKIINDIKENRVDVGIITHPVDTSEFEQTAIGSESLCVVAPAQYPIKENDLSALYQLGFINHPDGKHYLQQIHQANYPDEHFDFNSITLSGYINQLGQILLPVAQGLGFTVLPEKAVRMFPNQDAIQVISLHRNVEQQLYLIVKKHRPLAKRYTFFIELINDLIKRPS</sequence>
<evidence type="ECO:0000256" key="3">
    <source>
        <dbReference type="ARBA" id="ARBA00023125"/>
    </source>
</evidence>
<dbReference type="SUPFAM" id="SSF46785">
    <property type="entry name" value="Winged helix' DNA-binding domain"/>
    <property type="match status" value="1"/>
</dbReference>
<dbReference type="STRING" id="1195763.ABT56_19995"/>
<keyword evidence="4" id="KW-0804">Transcription</keyword>
<dbReference type="PROSITE" id="PS50931">
    <property type="entry name" value="HTH_LYSR"/>
    <property type="match status" value="1"/>
</dbReference>
<keyword evidence="3" id="KW-0238">DNA-binding</keyword>
<comment type="similarity">
    <text evidence="1">Belongs to the LysR transcriptional regulatory family.</text>
</comment>
<dbReference type="GO" id="GO:0000976">
    <property type="term" value="F:transcription cis-regulatory region binding"/>
    <property type="evidence" value="ECO:0007669"/>
    <property type="project" value="TreeGrafter"/>
</dbReference>
<comment type="caution">
    <text evidence="6">The sequence shown here is derived from an EMBL/GenBank/DDBJ whole genome shotgun (WGS) entry which is preliminary data.</text>
</comment>
<dbReference type="EMBL" id="LDOT01000034">
    <property type="protein sequence ID" value="KLV03438.1"/>
    <property type="molecule type" value="Genomic_DNA"/>
</dbReference>
<dbReference type="InterPro" id="IPR036388">
    <property type="entry name" value="WH-like_DNA-bd_sf"/>
</dbReference>
<dbReference type="PATRIC" id="fig|1195763.3.peg.4280"/>
<evidence type="ECO:0000256" key="4">
    <source>
        <dbReference type="ARBA" id="ARBA00023163"/>
    </source>
</evidence>
<dbReference type="Gene3D" id="3.40.190.10">
    <property type="entry name" value="Periplasmic binding protein-like II"/>
    <property type="match status" value="2"/>
</dbReference>
<dbReference type="GO" id="GO:0003700">
    <property type="term" value="F:DNA-binding transcription factor activity"/>
    <property type="evidence" value="ECO:0007669"/>
    <property type="project" value="InterPro"/>
</dbReference>
<evidence type="ECO:0000313" key="6">
    <source>
        <dbReference type="EMBL" id="KLV03438.1"/>
    </source>
</evidence>
<dbReference type="OrthoDB" id="5289754at2"/>
<evidence type="ECO:0000256" key="2">
    <source>
        <dbReference type="ARBA" id="ARBA00023015"/>
    </source>
</evidence>
<dbReference type="Proteomes" id="UP000036097">
    <property type="component" value="Unassembled WGS sequence"/>
</dbReference>
<dbReference type="SUPFAM" id="SSF53850">
    <property type="entry name" value="Periplasmic binding protein-like II"/>
    <property type="match status" value="1"/>
</dbReference>
<dbReference type="Gene3D" id="1.10.10.10">
    <property type="entry name" value="Winged helix-like DNA-binding domain superfamily/Winged helix DNA-binding domain"/>
    <property type="match status" value="1"/>
</dbReference>
<feature type="domain" description="HTH lysR-type" evidence="5">
    <location>
        <begin position="2"/>
        <end position="59"/>
    </location>
</feature>
<proteinExistence type="inferred from homology"/>
<name>A0A0J1GUP1_9GAMM</name>
<dbReference type="PRINTS" id="PR00039">
    <property type="entry name" value="HTHLYSR"/>
</dbReference>
<protein>
    <submittedName>
        <fullName evidence="6">LysR family transcriptional regulator</fullName>
    </submittedName>
</protein>
<evidence type="ECO:0000256" key="1">
    <source>
        <dbReference type="ARBA" id="ARBA00009437"/>
    </source>
</evidence>
<dbReference type="PANTHER" id="PTHR30126:SF99">
    <property type="entry name" value="TRANSCRIPTIONAL REGULATOR LYSR FAMILY"/>
    <property type="match status" value="1"/>
</dbReference>
<dbReference type="CDD" id="cd05466">
    <property type="entry name" value="PBP2_LTTR_substrate"/>
    <property type="match status" value="1"/>
</dbReference>
<dbReference type="InterPro" id="IPR036390">
    <property type="entry name" value="WH_DNA-bd_sf"/>
</dbReference>
<organism evidence="6 7">
    <name type="scientific">Photobacterium aquae</name>
    <dbReference type="NCBI Taxonomy" id="1195763"/>
    <lineage>
        <taxon>Bacteria</taxon>
        <taxon>Pseudomonadati</taxon>
        <taxon>Pseudomonadota</taxon>
        <taxon>Gammaproteobacteria</taxon>
        <taxon>Vibrionales</taxon>
        <taxon>Vibrionaceae</taxon>
        <taxon>Photobacterium</taxon>
    </lineage>
</organism>
<dbReference type="Pfam" id="PF00126">
    <property type="entry name" value="HTH_1"/>
    <property type="match status" value="1"/>
</dbReference>
<dbReference type="AlphaFoldDB" id="A0A0J1GUP1"/>
<evidence type="ECO:0000313" key="7">
    <source>
        <dbReference type="Proteomes" id="UP000036097"/>
    </source>
</evidence>
<dbReference type="FunFam" id="1.10.10.10:FF:000001">
    <property type="entry name" value="LysR family transcriptional regulator"/>
    <property type="match status" value="1"/>
</dbReference>
<dbReference type="InterPro" id="IPR000847">
    <property type="entry name" value="LysR_HTH_N"/>
</dbReference>
<dbReference type="InterPro" id="IPR005119">
    <property type="entry name" value="LysR_subst-bd"/>
</dbReference>
<accession>A0A0J1GUP1</accession>
<keyword evidence="2" id="KW-0805">Transcription regulation</keyword>
<reference evidence="6 7" key="1">
    <citation type="submission" date="2015-05" db="EMBL/GenBank/DDBJ databases">
        <title>Photobacterium galathea sp. nov.</title>
        <authorList>
            <person name="Machado H."/>
            <person name="Gram L."/>
        </authorList>
    </citation>
    <scope>NUCLEOTIDE SEQUENCE [LARGE SCALE GENOMIC DNA]</scope>
    <source>
        <strain evidence="6 7">CGMCC 1.12159</strain>
    </source>
</reference>
<dbReference type="PANTHER" id="PTHR30126">
    <property type="entry name" value="HTH-TYPE TRANSCRIPTIONAL REGULATOR"/>
    <property type="match status" value="1"/>
</dbReference>
<keyword evidence="7" id="KW-1185">Reference proteome</keyword>
<evidence type="ECO:0000259" key="5">
    <source>
        <dbReference type="PROSITE" id="PS50931"/>
    </source>
</evidence>
<gene>
    <name evidence="6" type="ORF">ABT56_19995</name>
</gene>